<dbReference type="NCBIfam" id="NF008648">
    <property type="entry name" value="PRK11642.1"/>
    <property type="match status" value="1"/>
</dbReference>
<evidence type="ECO:0000256" key="3">
    <source>
        <dbReference type="ARBA" id="ARBA00022490"/>
    </source>
</evidence>
<dbReference type="InterPro" id="IPR004476">
    <property type="entry name" value="RNase_II/RNase_R"/>
</dbReference>
<evidence type="ECO:0000256" key="1">
    <source>
        <dbReference type="ARBA" id="ARBA00001849"/>
    </source>
</evidence>
<feature type="compositionally biased region" description="Basic and acidic residues" evidence="9">
    <location>
        <begin position="867"/>
        <end position="883"/>
    </location>
</feature>
<evidence type="ECO:0000313" key="12">
    <source>
        <dbReference type="Proteomes" id="UP000196027"/>
    </source>
</evidence>
<feature type="compositionally biased region" description="Basic and acidic residues" evidence="9">
    <location>
        <begin position="813"/>
        <end position="824"/>
    </location>
</feature>
<keyword evidence="7 8" id="KW-0694">RNA-binding</keyword>
<name>A0A1Y0I421_9GAMM</name>
<dbReference type="Pfam" id="PF08206">
    <property type="entry name" value="OB_RNB"/>
    <property type="match status" value="1"/>
</dbReference>
<comment type="subcellular location">
    <subcellularLocation>
        <location evidence="2 8">Cytoplasm</location>
    </subcellularLocation>
</comment>
<keyword evidence="12" id="KW-1185">Reference proteome</keyword>
<dbReference type="Gene3D" id="2.40.50.140">
    <property type="entry name" value="Nucleic acid-binding proteins"/>
    <property type="match status" value="2"/>
</dbReference>
<evidence type="ECO:0000256" key="8">
    <source>
        <dbReference type="HAMAP-Rule" id="MF_01895"/>
    </source>
</evidence>
<dbReference type="GO" id="GO:0006402">
    <property type="term" value="P:mRNA catabolic process"/>
    <property type="evidence" value="ECO:0007669"/>
    <property type="project" value="TreeGrafter"/>
</dbReference>
<dbReference type="GO" id="GO:0005829">
    <property type="term" value="C:cytosol"/>
    <property type="evidence" value="ECO:0007669"/>
    <property type="project" value="TreeGrafter"/>
</dbReference>
<sequence>MSNMKSDPHAQRESENYKKPIHSREYILDWLKGRKAAVTHFELCHEFDYEDADDVEALRRRLIAMTRDGQLICNRRGGYLPVTSVDLIKGRVIGHRDGFGFVVPEDGGDDLFLSARQMQALFNDDVVLVRVDDVDHRGRRIASVVEVLERNTTEIVGRYYEDSGIAFVTPENVRISQDVIIPREQSGEALHGQYVLVELTRQPTIRTKPLGRVIDVLGDHMAPGMEIEVAIRSHGIPFLWGEEVKAEIADLSVDVTESDKKDRIDLRDLPLVTIDGEDARDFDDAVYCAPKRGGGWRLYVAIADVSHYVRLGSALDEEARKRGNSVYFPGHVVPMLPEVLSNGLCSLNPQVDRLCMVCEMTISQAGRLSGYRFYEAVMHSHARLTYTQVAKMLDTEVGEEGEALRERFADLVPHLNNLYALYKQLRIAREERGAIDFATTETRIEFGDERKIEQIVPVERNDAHRLIEECMLCANVATARFIAKHNIPSLYRVHEGPGEEKLQNLRSFIGELGLQMRGGETPTPADYQELILQIQDRPDFSVIQTVMLRSMSQAYYGPENKGHFGLGFKAYTHFTSPIRRYPDLMIHRAIKSLIYKSSELLGGDAPRDYVPAPSPKPSDYPYPFDVPAMLEVGEGCSMTERRADDATRDVESWLKCEFLQQHVGDVYPGVISAVTSFGLFVELSDLFIEGLVHVSSLSNDFYHYDAVKHRLVGERTGTSYRLGDLLEVQVVRVDLEERKIDYEIVGRSKAIKKKRNDARSQGGEDRTGKRKTKRLLDKLDQYSREESRSHGDKAESKGELTRPVRKRKGSSKSKRDGESGEKSGSKKKSGSKARPGTQAKTRSGAKTKSGSKAKTGIKSRAGTKSDAGAKVEAGVKKNVESKVRTKVKSKAKKGRKR</sequence>
<dbReference type="Pfam" id="PF00773">
    <property type="entry name" value="RNB"/>
    <property type="match status" value="1"/>
</dbReference>
<dbReference type="SUPFAM" id="SSF50249">
    <property type="entry name" value="Nucleic acid-binding proteins"/>
    <property type="match status" value="4"/>
</dbReference>
<feature type="compositionally biased region" description="Basic residues" evidence="9">
    <location>
        <begin position="884"/>
        <end position="897"/>
    </location>
</feature>
<dbReference type="NCBIfam" id="TIGR02063">
    <property type="entry name" value="RNase_R"/>
    <property type="match status" value="1"/>
</dbReference>
<dbReference type="SMART" id="SM00357">
    <property type="entry name" value="CSP"/>
    <property type="match status" value="1"/>
</dbReference>
<keyword evidence="5 8" id="KW-0378">Hydrolase</keyword>
<feature type="compositionally biased region" description="Basic residues" evidence="9">
    <location>
        <begin position="843"/>
        <end position="857"/>
    </location>
</feature>
<dbReference type="InterPro" id="IPR040476">
    <property type="entry name" value="CSD2"/>
</dbReference>
<dbReference type="InterPro" id="IPR001900">
    <property type="entry name" value="RNase_II/R"/>
</dbReference>
<keyword evidence="6 8" id="KW-0269">Exonuclease</keyword>
<dbReference type="OrthoDB" id="9764149at2"/>
<keyword evidence="3 8" id="KW-0963">Cytoplasm</keyword>
<comment type="similarity">
    <text evidence="8">Belongs to the RNR ribonuclease family. RNase R subfamily.</text>
</comment>
<feature type="domain" description="S1 motif" evidence="10">
    <location>
        <begin position="664"/>
        <end position="745"/>
    </location>
</feature>
<evidence type="ECO:0000256" key="7">
    <source>
        <dbReference type="ARBA" id="ARBA00022884"/>
    </source>
</evidence>
<dbReference type="EC" id="3.1.13.1" evidence="8"/>
<evidence type="ECO:0000256" key="5">
    <source>
        <dbReference type="ARBA" id="ARBA00022801"/>
    </source>
</evidence>
<dbReference type="GO" id="GO:0008859">
    <property type="term" value="F:exoribonuclease II activity"/>
    <property type="evidence" value="ECO:0007669"/>
    <property type="project" value="UniProtKB-UniRule"/>
</dbReference>
<dbReference type="InterPro" id="IPR011805">
    <property type="entry name" value="RNase_R"/>
</dbReference>
<dbReference type="InterPro" id="IPR011129">
    <property type="entry name" value="CSD"/>
</dbReference>
<dbReference type="CDD" id="cd04471">
    <property type="entry name" value="S1_RNase_R"/>
    <property type="match status" value="1"/>
</dbReference>
<protein>
    <recommendedName>
        <fullName evidence="8">Ribonuclease R</fullName>
        <shortName evidence="8">RNase R</shortName>
        <ecNumber evidence="8">3.1.13.1</ecNumber>
    </recommendedName>
</protein>
<dbReference type="EMBL" id="CP021425">
    <property type="protein sequence ID" value="ARU55161.1"/>
    <property type="molecule type" value="Genomic_DNA"/>
</dbReference>
<evidence type="ECO:0000256" key="4">
    <source>
        <dbReference type="ARBA" id="ARBA00022722"/>
    </source>
</evidence>
<dbReference type="InterPro" id="IPR022966">
    <property type="entry name" value="RNase_II/R_CS"/>
</dbReference>
<dbReference type="SMART" id="SM00316">
    <property type="entry name" value="S1"/>
    <property type="match status" value="2"/>
</dbReference>
<reference evidence="11 12" key="1">
    <citation type="submission" date="2017-05" db="EMBL/GenBank/DDBJ databases">
        <title>Genomic insights into alkan degradation activity of Oleiphilus messinensis.</title>
        <authorList>
            <person name="Kozyavkin S.A."/>
            <person name="Slesarev A.I."/>
            <person name="Golyshin P.N."/>
            <person name="Korzhenkov A."/>
            <person name="Golyshina O.N."/>
            <person name="Toshchakov S.V."/>
        </authorList>
    </citation>
    <scope>NUCLEOTIDE SEQUENCE [LARGE SCALE GENOMIC DNA]</scope>
    <source>
        <strain evidence="11 12">ME102</strain>
    </source>
</reference>
<feature type="compositionally biased region" description="Basic and acidic residues" evidence="9">
    <location>
        <begin position="774"/>
        <end position="802"/>
    </location>
</feature>
<dbReference type="Pfam" id="PF00575">
    <property type="entry name" value="S1"/>
    <property type="match status" value="1"/>
</dbReference>
<comment type="function">
    <text evidence="8">3'-5' exoribonuclease that releases 5'-nucleoside monophosphates and is involved in maturation of structured RNAs.</text>
</comment>
<dbReference type="NCBIfam" id="TIGR00358">
    <property type="entry name" value="3_prime_RNase"/>
    <property type="match status" value="1"/>
</dbReference>
<dbReference type="InterPro" id="IPR012340">
    <property type="entry name" value="NA-bd_OB-fold"/>
</dbReference>
<gene>
    <name evidence="8" type="primary">rnr</name>
    <name evidence="11" type="ORF">OLMES_1076</name>
</gene>
<accession>A0A1Y0I421</accession>
<dbReference type="PANTHER" id="PTHR23355">
    <property type="entry name" value="RIBONUCLEASE"/>
    <property type="match status" value="1"/>
</dbReference>
<comment type="catalytic activity">
    <reaction evidence="1 8">
        <text>Exonucleolytic cleavage in the 3'- to 5'-direction to yield nucleoside 5'-phosphates.</text>
        <dbReference type="EC" id="3.1.13.1"/>
    </reaction>
</comment>
<dbReference type="SMART" id="SM00955">
    <property type="entry name" value="RNB"/>
    <property type="match status" value="1"/>
</dbReference>
<dbReference type="KEGG" id="ome:OLMES_1076"/>
<dbReference type="InterPro" id="IPR003029">
    <property type="entry name" value="S1_domain"/>
</dbReference>
<dbReference type="PANTHER" id="PTHR23355:SF9">
    <property type="entry name" value="DIS3-LIKE EXONUCLEASE 2"/>
    <property type="match status" value="1"/>
</dbReference>
<dbReference type="PROSITE" id="PS50126">
    <property type="entry name" value="S1"/>
    <property type="match status" value="1"/>
</dbReference>
<evidence type="ECO:0000256" key="6">
    <source>
        <dbReference type="ARBA" id="ARBA00022839"/>
    </source>
</evidence>
<evidence type="ECO:0000256" key="9">
    <source>
        <dbReference type="SAM" id="MobiDB-lite"/>
    </source>
</evidence>
<evidence type="ECO:0000256" key="2">
    <source>
        <dbReference type="ARBA" id="ARBA00004496"/>
    </source>
</evidence>
<feature type="region of interest" description="Disordered" evidence="9">
    <location>
        <begin position="751"/>
        <end position="897"/>
    </location>
</feature>
<keyword evidence="4 8" id="KW-0540">Nuclease</keyword>
<dbReference type="InterPro" id="IPR013223">
    <property type="entry name" value="RNase_B_OB_dom"/>
</dbReference>
<organism evidence="11 12">
    <name type="scientific">Oleiphilus messinensis</name>
    <dbReference type="NCBI Taxonomy" id="141451"/>
    <lineage>
        <taxon>Bacteria</taxon>
        <taxon>Pseudomonadati</taxon>
        <taxon>Pseudomonadota</taxon>
        <taxon>Gammaproteobacteria</taxon>
        <taxon>Oceanospirillales</taxon>
        <taxon>Oleiphilaceae</taxon>
        <taxon>Oleiphilus</taxon>
    </lineage>
</organism>
<dbReference type="InterPro" id="IPR050180">
    <property type="entry name" value="RNR_Ribonuclease"/>
</dbReference>
<dbReference type="Pfam" id="PF17876">
    <property type="entry name" value="CSD2"/>
    <property type="match status" value="1"/>
</dbReference>
<evidence type="ECO:0000313" key="11">
    <source>
        <dbReference type="EMBL" id="ARU55161.1"/>
    </source>
</evidence>
<feature type="compositionally biased region" description="Basic residues" evidence="9">
    <location>
        <begin position="803"/>
        <end position="812"/>
    </location>
</feature>
<dbReference type="GO" id="GO:0003723">
    <property type="term" value="F:RNA binding"/>
    <property type="evidence" value="ECO:0007669"/>
    <property type="project" value="UniProtKB-UniRule"/>
</dbReference>
<proteinExistence type="inferred from homology"/>
<evidence type="ECO:0000259" key="10">
    <source>
        <dbReference type="PROSITE" id="PS50126"/>
    </source>
</evidence>
<dbReference type="Proteomes" id="UP000196027">
    <property type="component" value="Chromosome"/>
</dbReference>
<dbReference type="AlphaFoldDB" id="A0A1Y0I421"/>
<dbReference type="RefSeq" id="WP_087460294.1">
    <property type="nucleotide sequence ID" value="NZ_CP021425.1"/>
</dbReference>
<dbReference type="PROSITE" id="PS01175">
    <property type="entry name" value="RIBONUCLEASE_II"/>
    <property type="match status" value="1"/>
</dbReference>
<dbReference type="HAMAP" id="MF_01895">
    <property type="entry name" value="RNase_R"/>
    <property type="match status" value="1"/>
</dbReference>